<dbReference type="Proteomes" id="UP001589773">
    <property type="component" value="Unassembled WGS sequence"/>
</dbReference>
<organism evidence="2 3">
    <name type="scientific">Massilia consociata</name>
    <dbReference type="NCBI Taxonomy" id="760117"/>
    <lineage>
        <taxon>Bacteria</taxon>
        <taxon>Pseudomonadati</taxon>
        <taxon>Pseudomonadota</taxon>
        <taxon>Betaproteobacteria</taxon>
        <taxon>Burkholderiales</taxon>
        <taxon>Oxalobacteraceae</taxon>
        <taxon>Telluria group</taxon>
        <taxon>Massilia</taxon>
    </lineage>
</organism>
<sequence>MRVPAAVFSAVFSAVFAAPLLLSVPHAAQAAPPADHPILGIWKLSLPDLGCSETYRFRADGTTLVTSAEEVSESVYRIPAKPSAKGFYRLEDRIVKDNGKKDCSGAIMKVGTTATNYIRFHPSGAIFLMCADETMNTCIGPFERVQGEEA</sequence>
<reference evidence="2 3" key="1">
    <citation type="submission" date="2024-09" db="EMBL/GenBank/DDBJ databases">
        <authorList>
            <person name="Sun Q."/>
            <person name="Mori K."/>
        </authorList>
    </citation>
    <scope>NUCLEOTIDE SEQUENCE [LARGE SCALE GENOMIC DNA]</scope>
    <source>
        <strain evidence="2 3">CCM 7792</strain>
    </source>
</reference>
<name>A0ABV6F9R8_9BURK</name>
<dbReference type="RefSeq" id="WP_379677029.1">
    <property type="nucleotide sequence ID" value="NZ_JBHLWP010000001.1"/>
</dbReference>
<accession>A0ABV6F9R8</accession>
<keyword evidence="1" id="KW-0732">Signal</keyword>
<proteinExistence type="predicted"/>
<keyword evidence="3" id="KW-1185">Reference proteome</keyword>
<evidence type="ECO:0000313" key="3">
    <source>
        <dbReference type="Proteomes" id="UP001589773"/>
    </source>
</evidence>
<dbReference type="EMBL" id="JBHLWP010000001">
    <property type="protein sequence ID" value="MFC0250273.1"/>
    <property type="molecule type" value="Genomic_DNA"/>
</dbReference>
<protein>
    <submittedName>
        <fullName evidence="2">Uncharacterized protein</fullName>
    </submittedName>
</protein>
<feature type="signal peptide" evidence="1">
    <location>
        <begin position="1"/>
        <end position="30"/>
    </location>
</feature>
<evidence type="ECO:0000313" key="2">
    <source>
        <dbReference type="EMBL" id="MFC0250273.1"/>
    </source>
</evidence>
<comment type="caution">
    <text evidence="2">The sequence shown here is derived from an EMBL/GenBank/DDBJ whole genome shotgun (WGS) entry which is preliminary data.</text>
</comment>
<feature type="chain" id="PRO_5045612323" evidence="1">
    <location>
        <begin position="31"/>
        <end position="150"/>
    </location>
</feature>
<evidence type="ECO:0000256" key="1">
    <source>
        <dbReference type="SAM" id="SignalP"/>
    </source>
</evidence>
<gene>
    <name evidence="2" type="ORF">ACFFJK_00025</name>
</gene>